<protein>
    <recommendedName>
        <fullName evidence="8">AXH domain-containing protein</fullName>
    </recommendedName>
</protein>
<dbReference type="RefSeq" id="XP_050517645.1">
    <property type="nucleotide sequence ID" value="XM_050661688.1"/>
</dbReference>
<dbReference type="PANTHER" id="PTHR13392">
    <property type="entry name" value="ATAXIN 1"/>
    <property type="match status" value="1"/>
</dbReference>
<keyword evidence="4" id="KW-0238">DNA-binding</keyword>
<dbReference type="Pfam" id="PF08517">
    <property type="entry name" value="AXH"/>
    <property type="match status" value="1"/>
</dbReference>
<dbReference type="SMART" id="SM00536">
    <property type="entry name" value="AXH"/>
    <property type="match status" value="1"/>
</dbReference>
<evidence type="ECO:0000256" key="5">
    <source>
        <dbReference type="ARBA" id="ARBA00023163"/>
    </source>
</evidence>
<sequence>MISAGVEGRLPYMTYPEPWRGPPKQPSELFLRPAPKPLPPTTSRYNGVTTTYPNGTRLAPPPRPVSKYPSPPATITAPVNLVQSKEEITEDMSPYSTYRMFPPTPQYTHFPYPNLCQPPYLQMRTSFATTPLSPLDTYSPTTPTVTASFLTPPNSYSPPTSIKPVSTSLRPTTPSGLKSATIVRDLREKKTPPLQTQVINAQNLNSQNSSFKVPSGKEGSLKHRILIRPDEVSPRGGPLDLQKSIEGRKRLLATAANTTATMSPPRSPRKPPLNNNTITGSFAKGSLIQLHSGEMRRIEDLRTEDFILSAAKSAEVKLAESTVVKIEDNQQLGNTTITLTYNNRRDQVGIESTLEQPYFVMGQGWASCSPERTQRLFGLKVHKLQVGDVLISLTPRDKTPSISRTGTGTTIMTTATTTSMTARQQQQHPVCTVTKTQIPVTKVAVQTVQTQPMNLHLPSNYPPQPLSPDSLAARKRRWSAPDQICDEEEQNSARRHRIG</sequence>
<evidence type="ECO:0000256" key="6">
    <source>
        <dbReference type="ARBA" id="ARBA00023242"/>
    </source>
</evidence>
<dbReference type="EnsemblMetazoa" id="XM_050661690.1">
    <property type="protein sequence ID" value="XP_050517647.1"/>
    <property type="gene ID" value="LOC126892198"/>
</dbReference>
<feature type="region of interest" description="Disordered" evidence="7">
    <location>
        <begin position="36"/>
        <end position="72"/>
    </location>
</feature>
<feature type="region of interest" description="Disordered" evidence="7">
    <location>
        <begin position="149"/>
        <end position="177"/>
    </location>
</feature>
<keyword evidence="6" id="KW-0539">Nucleus</keyword>
<evidence type="ECO:0000256" key="2">
    <source>
        <dbReference type="ARBA" id="ARBA00022491"/>
    </source>
</evidence>
<organism evidence="9 10">
    <name type="scientific">Diabrotica virgifera virgifera</name>
    <name type="common">western corn rootworm</name>
    <dbReference type="NCBI Taxonomy" id="50390"/>
    <lineage>
        <taxon>Eukaryota</taxon>
        <taxon>Metazoa</taxon>
        <taxon>Ecdysozoa</taxon>
        <taxon>Arthropoda</taxon>
        <taxon>Hexapoda</taxon>
        <taxon>Insecta</taxon>
        <taxon>Pterygota</taxon>
        <taxon>Neoptera</taxon>
        <taxon>Endopterygota</taxon>
        <taxon>Coleoptera</taxon>
        <taxon>Polyphaga</taxon>
        <taxon>Cucujiformia</taxon>
        <taxon>Chrysomeloidea</taxon>
        <taxon>Chrysomelidae</taxon>
        <taxon>Galerucinae</taxon>
        <taxon>Diabroticina</taxon>
        <taxon>Diabroticites</taxon>
        <taxon>Diabrotica</taxon>
    </lineage>
</organism>
<feature type="region of interest" description="Disordered" evidence="7">
    <location>
        <begin position="454"/>
        <end position="499"/>
    </location>
</feature>
<dbReference type="SUPFAM" id="SSF102031">
    <property type="entry name" value="AXH domain"/>
    <property type="match status" value="1"/>
</dbReference>
<dbReference type="InterPro" id="IPR003652">
    <property type="entry name" value="Ataxin_AXH_dom"/>
</dbReference>
<comment type="subcellular location">
    <subcellularLocation>
        <location evidence="1">Nucleus</location>
    </subcellularLocation>
</comment>
<keyword evidence="10" id="KW-1185">Reference proteome</keyword>
<dbReference type="PROSITE" id="PS51148">
    <property type="entry name" value="AXH"/>
    <property type="match status" value="1"/>
</dbReference>
<reference evidence="9" key="1">
    <citation type="submission" date="2025-05" db="UniProtKB">
        <authorList>
            <consortium name="EnsemblMetazoa"/>
        </authorList>
    </citation>
    <scope>IDENTIFICATION</scope>
</reference>
<dbReference type="RefSeq" id="XP_050517644.1">
    <property type="nucleotide sequence ID" value="XM_050661687.1"/>
</dbReference>
<keyword evidence="2" id="KW-0678">Repressor</keyword>
<evidence type="ECO:0000313" key="9">
    <source>
        <dbReference type="EnsemblMetazoa" id="XP_050517646.1"/>
    </source>
</evidence>
<dbReference type="RefSeq" id="XP_050517646.1">
    <property type="nucleotide sequence ID" value="XM_050661689.1"/>
</dbReference>
<feature type="compositionally biased region" description="Polar residues" evidence="7">
    <location>
        <begin position="41"/>
        <end position="54"/>
    </location>
</feature>
<evidence type="ECO:0000256" key="4">
    <source>
        <dbReference type="ARBA" id="ARBA00023125"/>
    </source>
</evidence>
<evidence type="ECO:0000256" key="3">
    <source>
        <dbReference type="ARBA" id="ARBA00023015"/>
    </source>
</evidence>
<dbReference type="EnsemblMetazoa" id="XM_050661688.1">
    <property type="protein sequence ID" value="XP_050517645.1"/>
    <property type="gene ID" value="LOC126892198"/>
</dbReference>
<dbReference type="EnsemblMetazoa" id="XM_050661689.1">
    <property type="protein sequence ID" value="XP_050517646.1"/>
    <property type="gene ID" value="LOC126892198"/>
</dbReference>
<dbReference type="PANTHER" id="PTHR13392:SF13">
    <property type="entry name" value="AXH DOMAIN-CONTAINING PROTEIN"/>
    <property type="match status" value="1"/>
</dbReference>
<feature type="compositionally biased region" description="Pro residues" evidence="7">
    <location>
        <begin position="59"/>
        <end position="72"/>
    </location>
</feature>
<name>A0ABM5L5C8_DIAVI</name>
<evidence type="ECO:0000256" key="1">
    <source>
        <dbReference type="ARBA" id="ARBA00004123"/>
    </source>
</evidence>
<feature type="domain" description="AXH" evidence="8">
    <location>
        <begin position="270"/>
        <end position="401"/>
    </location>
</feature>
<dbReference type="EnsemblMetazoa" id="XM_050661687.1">
    <property type="protein sequence ID" value="XP_050517644.1"/>
    <property type="gene ID" value="LOC126892198"/>
</dbReference>
<keyword evidence="3" id="KW-0805">Transcription regulation</keyword>
<dbReference type="RefSeq" id="XP_050517647.1">
    <property type="nucleotide sequence ID" value="XM_050661690.1"/>
</dbReference>
<dbReference type="Proteomes" id="UP001652700">
    <property type="component" value="Unplaced"/>
</dbReference>
<keyword evidence="5" id="KW-0804">Transcription</keyword>
<dbReference type="InterPro" id="IPR036096">
    <property type="entry name" value="Ataxin_AXH_dom_sf"/>
</dbReference>
<evidence type="ECO:0000256" key="7">
    <source>
        <dbReference type="SAM" id="MobiDB-lite"/>
    </source>
</evidence>
<dbReference type="GeneID" id="126892198"/>
<evidence type="ECO:0000313" key="10">
    <source>
        <dbReference type="Proteomes" id="UP001652700"/>
    </source>
</evidence>
<proteinExistence type="predicted"/>
<dbReference type="InterPro" id="IPR043404">
    <property type="entry name" value="ATAXIN1-like"/>
</dbReference>
<accession>A0ABM5L5C8</accession>
<evidence type="ECO:0000259" key="8">
    <source>
        <dbReference type="PROSITE" id="PS51148"/>
    </source>
</evidence>